<sequence length="182" mass="19513">MAQNSPTPQHGSGIVAPSPPHSPPQSPLSRHLRQVGFCLAGAGFLAASIAVSRRSVLRLRASTYPPFYTSNRNPASKLDSQDRALIAVRAFGLATLNVMSFGVMLVGGISWAFDLSSVAELRERTKASLERSSGLSTEDEEKVEKELEKLLGPLYSKLGIPFPTAEEPNGKETPPGKDEGKQ</sequence>
<keyword evidence="2 4" id="KW-1133">Transmembrane helix</keyword>
<dbReference type="OrthoDB" id="3558022at2759"/>
<dbReference type="HOGENOM" id="CLU_084856_0_1_1"/>
<dbReference type="InterPro" id="IPR038814">
    <property type="entry name" value="AIM11"/>
</dbReference>
<comment type="similarity">
    <text evidence="4">Belongs to the AIM11 family.</text>
</comment>
<dbReference type="PANTHER" id="PTHR39136">
    <property type="entry name" value="ALTERED INHERITANCE OF MITOCHONDRIA PROTEIN 11"/>
    <property type="match status" value="1"/>
</dbReference>
<keyword evidence="3 4" id="KW-0472">Membrane</keyword>
<evidence type="ECO:0000313" key="7">
    <source>
        <dbReference type="Proteomes" id="UP000029964"/>
    </source>
</evidence>
<evidence type="ECO:0000313" key="6">
    <source>
        <dbReference type="EMBL" id="KFH43555.1"/>
    </source>
</evidence>
<dbReference type="AlphaFoldDB" id="A0A086T2H3"/>
<dbReference type="GO" id="GO:0005739">
    <property type="term" value="C:mitochondrion"/>
    <property type="evidence" value="ECO:0007669"/>
    <property type="project" value="TreeGrafter"/>
</dbReference>
<comment type="caution">
    <text evidence="6">The sequence shown here is derived from an EMBL/GenBank/DDBJ whole genome shotgun (WGS) entry which is preliminary data.</text>
</comment>
<dbReference type="EMBL" id="JPKY01000066">
    <property type="protein sequence ID" value="KFH43555.1"/>
    <property type="molecule type" value="Genomic_DNA"/>
</dbReference>
<dbReference type="STRING" id="857340.A0A086T2H3"/>
<feature type="region of interest" description="Disordered" evidence="5">
    <location>
        <begin position="1"/>
        <end position="29"/>
    </location>
</feature>
<feature type="transmembrane region" description="Helical" evidence="4">
    <location>
        <begin position="32"/>
        <end position="51"/>
    </location>
</feature>
<proteinExistence type="inferred from homology"/>
<dbReference type="Proteomes" id="UP000029964">
    <property type="component" value="Unassembled WGS sequence"/>
</dbReference>
<accession>A0A086T2H3</accession>
<feature type="transmembrane region" description="Helical" evidence="4">
    <location>
        <begin position="86"/>
        <end position="113"/>
    </location>
</feature>
<evidence type="ECO:0000256" key="4">
    <source>
        <dbReference type="RuleBase" id="RU367098"/>
    </source>
</evidence>
<comment type="subcellular location">
    <subcellularLocation>
        <location evidence="4">Membrane</location>
        <topology evidence="4">Multi-pass membrane protein</topology>
    </subcellularLocation>
</comment>
<protein>
    <recommendedName>
        <fullName evidence="4">Altered inheritance of mitochondria protein 11</fullName>
    </recommendedName>
</protein>
<feature type="compositionally biased region" description="Basic and acidic residues" evidence="5">
    <location>
        <begin position="168"/>
        <end position="182"/>
    </location>
</feature>
<dbReference type="GO" id="GO:0016020">
    <property type="term" value="C:membrane"/>
    <property type="evidence" value="ECO:0007669"/>
    <property type="project" value="UniProtKB-SubCell"/>
</dbReference>
<feature type="compositionally biased region" description="Pro residues" evidence="5">
    <location>
        <begin position="17"/>
        <end position="26"/>
    </location>
</feature>
<evidence type="ECO:0000256" key="3">
    <source>
        <dbReference type="ARBA" id="ARBA00023136"/>
    </source>
</evidence>
<name>A0A086T2H3_HAPC1</name>
<evidence type="ECO:0000256" key="5">
    <source>
        <dbReference type="SAM" id="MobiDB-lite"/>
    </source>
</evidence>
<feature type="region of interest" description="Disordered" evidence="5">
    <location>
        <begin position="159"/>
        <end position="182"/>
    </location>
</feature>
<keyword evidence="1 4" id="KW-0812">Transmembrane</keyword>
<dbReference type="PANTHER" id="PTHR39136:SF1">
    <property type="entry name" value="ALTERED INHERITANCE OF MITOCHONDRIA PROTEIN 11"/>
    <property type="match status" value="1"/>
</dbReference>
<keyword evidence="7" id="KW-1185">Reference proteome</keyword>
<evidence type="ECO:0000256" key="2">
    <source>
        <dbReference type="ARBA" id="ARBA00022989"/>
    </source>
</evidence>
<gene>
    <name evidence="4" type="primary">AIM11</name>
    <name evidence="6" type="ORF">ACRE_056730</name>
</gene>
<reference evidence="7" key="1">
    <citation type="journal article" date="2014" name="Genome Announc.">
        <title>Genome sequence and annotation of Acremonium chrysogenum, producer of the beta-lactam antibiotic cephalosporin C.</title>
        <authorList>
            <person name="Terfehr D."/>
            <person name="Dahlmann T.A."/>
            <person name="Specht T."/>
            <person name="Zadra I."/>
            <person name="Kuernsteiner H."/>
            <person name="Kueck U."/>
        </authorList>
    </citation>
    <scope>NUCLEOTIDE SEQUENCE [LARGE SCALE GENOMIC DNA]</scope>
    <source>
        <strain evidence="7">ATCC 11550 / CBS 779.69 / DSM 880 / IAM 14645 / JCM 23072 / IMI 49137</strain>
    </source>
</reference>
<organism evidence="6 7">
    <name type="scientific">Hapsidospora chrysogenum (strain ATCC 11550 / CBS 779.69 / DSM 880 / IAM 14645 / JCM 23072 / IMI 49137)</name>
    <name type="common">Acremonium chrysogenum</name>
    <dbReference type="NCBI Taxonomy" id="857340"/>
    <lineage>
        <taxon>Eukaryota</taxon>
        <taxon>Fungi</taxon>
        <taxon>Dikarya</taxon>
        <taxon>Ascomycota</taxon>
        <taxon>Pezizomycotina</taxon>
        <taxon>Sordariomycetes</taxon>
        <taxon>Hypocreomycetidae</taxon>
        <taxon>Hypocreales</taxon>
        <taxon>Bionectriaceae</taxon>
        <taxon>Hapsidospora</taxon>
    </lineage>
</organism>
<evidence type="ECO:0000256" key="1">
    <source>
        <dbReference type="ARBA" id="ARBA00022692"/>
    </source>
</evidence>
<feature type="compositionally biased region" description="Polar residues" evidence="5">
    <location>
        <begin position="1"/>
        <end position="10"/>
    </location>
</feature>